<evidence type="ECO:0000313" key="4">
    <source>
        <dbReference type="RefSeq" id="XP_058984153.1"/>
    </source>
</evidence>
<dbReference type="RefSeq" id="XP_058984153.1">
    <property type="nucleotide sequence ID" value="XM_059128170.1"/>
</dbReference>
<gene>
    <name evidence="2" type="primary">105262251</name>
    <name evidence="4" type="synonym">LOC131804939</name>
</gene>
<proteinExistence type="predicted"/>
<reference evidence="2" key="1">
    <citation type="submission" date="2020-05" db="UniProtKB">
        <authorList>
            <consortium name="EnsemblMetazoa"/>
        </authorList>
    </citation>
    <scope>IDENTIFICATION</scope>
    <source>
        <strain evidence="2">Aabys</strain>
    </source>
</reference>
<dbReference type="EnsemblMetazoa" id="MDOA016821-RA">
    <property type="protein sequence ID" value="MDOA016821-PA"/>
    <property type="gene ID" value="MDOA016821"/>
</dbReference>
<dbReference type="VEuPathDB" id="VectorBase:MDOMA2_000972"/>
<dbReference type="Proteomes" id="UP001652621">
    <property type="component" value="Unplaced"/>
</dbReference>
<evidence type="ECO:0000256" key="1">
    <source>
        <dbReference type="SAM" id="SignalP"/>
    </source>
</evidence>
<reference evidence="4" key="2">
    <citation type="submission" date="2025-05" db="UniProtKB">
        <authorList>
            <consortium name="RefSeq"/>
        </authorList>
    </citation>
    <scope>IDENTIFICATION</scope>
    <source>
        <strain evidence="4">Aabys</strain>
        <tissue evidence="4">Whole body</tissue>
    </source>
</reference>
<evidence type="ECO:0000313" key="3">
    <source>
        <dbReference type="Proteomes" id="UP001652621"/>
    </source>
</evidence>
<protein>
    <submittedName>
        <fullName evidence="4">Uncharacterized protein LOC131804939</fullName>
    </submittedName>
</protein>
<accession>A0A1I8NKY8</accession>
<keyword evidence="1" id="KW-0732">Signal</keyword>
<dbReference type="OrthoDB" id="10446852at2759"/>
<dbReference type="AlphaFoldDB" id="A0A1I8NKY8"/>
<organism evidence="2">
    <name type="scientific">Musca domestica</name>
    <name type="common">House fly</name>
    <dbReference type="NCBI Taxonomy" id="7370"/>
    <lineage>
        <taxon>Eukaryota</taxon>
        <taxon>Metazoa</taxon>
        <taxon>Ecdysozoa</taxon>
        <taxon>Arthropoda</taxon>
        <taxon>Hexapoda</taxon>
        <taxon>Insecta</taxon>
        <taxon>Pterygota</taxon>
        <taxon>Neoptera</taxon>
        <taxon>Endopterygota</taxon>
        <taxon>Diptera</taxon>
        <taxon>Brachycera</taxon>
        <taxon>Muscomorpha</taxon>
        <taxon>Muscoidea</taxon>
        <taxon>Muscidae</taxon>
        <taxon>Musca</taxon>
    </lineage>
</organism>
<evidence type="ECO:0000313" key="2">
    <source>
        <dbReference type="EnsemblMetazoa" id="MDOA016821-PA"/>
    </source>
</evidence>
<feature type="chain" id="PRO_5044561822" evidence="1">
    <location>
        <begin position="24"/>
        <end position="160"/>
    </location>
</feature>
<feature type="signal peptide" evidence="1">
    <location>
        <begin position="1"/>
        <end position="23"/>
    </location>
</feature>
<dbReference type="RefSeq" id="XP_011295087.2">
    <property type="nucleotide sequence ID" value="XM_011296785.3"/>
</dbReference>
<name>A0A1I8NKY8_MUSDO</name>
<keyword evidence="3" id="KW-1185">Reference proteome</keyword>
<dbReference type="KEGG" id="mde:105262251"/>
<dbReference type="VEuPathDB" id="VectorBase:MDOA016821"/>
<sequence length="160" mass="18126">MLNTKLCFIVGAFLVIFITPIRSVDLTNAACLDCAGDSMLTLVEKYSEKLECWMDTNHHVIVKLQVFNLMELAENFKSVVDKNNEVVADECKKEVTLESCDSKDWDKDCYCAMDNLRTVVEAYRDQEKCNGQLIESPMLKIASRLVLGSFVGWGFIHPDC</sequence>